<feature type="transmembrane region" description="Helical" evidence="1">
    <location>
        <begin position="59"/>
        <end position="83"/>
    </location>
</feature>
<dbReference type="EMBL" id="JAVDVQ010000010">
    <property type="protein sequence ID" value="MDR7083416.1"/>
    <property type="molecule type" value="Genomic_DNA"/>
</dbReference>
<reference evidence="2 3" key="1">
    <citation type="submission" date="2023-07" db="EMBL/GenBank/DDBJ databases">
        <title>Sorghum-associated microbial communities from plants grown in Nebraska, USA.</title>
        <authorList>
            <person name="Schachtman D."/>
        </authorList>
    </citation>
    <scope>NUCLEOTIDE SEQUENCE [LARGE SCALE GENOMIC DNA]</scope>
    <source>
        <strain evidence="2 3">BE167</strain>
    </source>
</reference>
<evidence type="ECO:0000313" key="2">
    <source>
        <dbReference type="EMBL" id="MDR7083416.1"/>
    </source>
</evidence>
<evidence type="ECO:0000313" key="3">
    <source>
        <dbReference type="Proteomes" id="UP001252243"/>
    </source>
</evidence>
<name>A0ABU1UE06_9MICC</name>
<accession>A0ABU1UE06</accession>
<protein>
    <recommendedName>
        <fullName evidence="4">DUF202 domain-containing protein</fullName>
    </recommendedName>
</protein>
<evidence type="ECO:0000256" key="1">
    <source>
        <dbReference type="SAM" id="Phobius"/>
    </source>
</evidence>
<comment type="caution">
    <text evidence="2">The sequence shown here is derived from an EMBL/GenBank/DDBJ whole genome shotgun (WGS) entry which is preliminary data.</text>
</comment>
<gene>
    <name evidence="2" type="ORF">J2X01_002710</name>
</gene>
<evidence type="ECO:0008006" key="4">
    <source>
        <dbReference type="Google" id="ProtNLM"/>
    </source>
</evidence>
<keyword evidence="3" id="KW-1185">Reference proteome</keyword>
<keyword evidence="1" id="KW-1133">Transmembrane helix</keyword>
<organism evidence="2 3">
    <name type="scientific">Arthrobacter ginsengisoli</name>
    <dbReference type="NCBI Taxonomy" id="1356565"/>
    <lineage>
        <taxon>Bacteria</taxon>
        <taxon>Bacillati</taxon>
        <taxon>Actinomycetota</taxon>
        <taxon>Actinomycetes</taxon>
        <taxon>Micrococcales</taxon>
        <taxon>Micrococcaceae</taxon>
        <taxon>Arthrobacter</taxon>
    </lineage>
</organism>
<feature type="transmembrane region" description="Helical" evidence="1">
    <location>
        <begin position="19"/>
        <end position="38"/>
    </location>
</feature>
<proteinExistence type="predicted"/>
<dbReference type="Proteomes" id="UP001252243">
    <property type="component" value="Unassembled WGS sequence"/>
</dbReference>
<sequence length="87" mass="9339">MSLTVAAAIFLRWMPHHGWFASTLVAASVVTALAINLTRKRRFHRAINGIKHEAIKPDVASIAAVAASVIVLAGLGIFTILLIPLEQ</sequence>
<keyword evidence="1" id="KW-0812">Transmembrane</keyword>
<keyword evidence="1" id="KW-0472">Membrane</keyword>